<dbReference type="InterPro" id="IPR003607">
    <property type="entry name" value="HD/PDEase_dom"/>
</dbReference>
<dbReference type="Gene3D" id="1.10.3210.10">
    <property type="entry name" value="Hypothetical protein af1432"/>
    <property type="match status" value="1"/>
</dbReference>
<keyword evidence="2" id="KW-1185">Reference proteome</keyword>
<dbReference type="PANTHER" id="PTHR35569">
    <property type="entry name" value="CYANAMIDE HYDRATASE DDI2-RELATED"/>
    <property type="match status" value="1"/>
</dbReference>
<reference evidence="1 2" key="1">
    <citation type="journal article" date="2018" name="IMA Fungus">
        <title>IMA Genome-F 9: Draft genome sequence of Annulohypoxylon stygium, Aspergillus mulundensis, Berkeleyomyces basicola (syn. Thielaviopsis basicola), Ceratocystis smalleyi, two Cercospora beticola strains, Coleophoma cylindrospora, Fusarium fracticaudum, Phialophora cf. hyalina, and Morchella septimelata.</title>
        <authorList>
            <person name="Wingfield B.D."/>
            <person name="Bills G.F."/>
            <person name="Dong Y."/>
            <person name="Huang W."/>
            <person name="Nel W.J."/>
            <person name="Swalarsk-Parry B.S."/>
            <person name="Vaghefi N."/>
            <person name="Wilken P.M."/>
            <person name="An Z."/>
            <person name="de Beer Z.W."/>
            <person name="De Vos L."/>
            <person name="Chen L."/>
            <person name="Duong T.A."/>
            <person name="Gao Y."/>
            <person name="Hammerbacher A."/>
            <person name="Kikkert J.R."/>
            <person name="Li Y."/>
            <person name="Li H."/>
            <person name="Li K."/>
            <person name="Li Q."/>
            <person name="Liu X."/>
            <person name="Ma X."/>
            <person name="Naidoo K."/>
            <person name="Pethybridge S.J."/>
            <person name="Sun J."/>
            <person name="Steenkamp E.T."/>
            <person name="van der Nest M.A."/>
            <person name="van Wyk S."/>
            <person name="Wingfield M.J."/>
            <person name="Xiong C."/>
            <person name="Yue Q."/>
            <person name="Zhang X."/>
        </authorList>
    </citation>
    <scope>NUCLEOTIDE SEQUENCE [LARGE SCALE GENOMIC DNA]</scope>
    <source>
        <strain evidence="1 2">BP6252</strain>
    </source>
</reference>
<evidence type="ECO:0000313" key="2">
    <source>
        <dbReference type="Proteomes" id="UP000256645"/>
    </source>
</evidence>
<comment type="caution">
    <text evidence="1">The sequence shown here is derived from an EMBL/GenBank/DDBJ whole genome shotgun (WGS) entry which is preliminary data.</text>
</comment>
<gene>
    <name evidence="1" type="ORF">BP6252_06674</name>
</gene>
<dbReference type="PANTHER" id="PTHR35569:SF1">
    <property type="entry name" value="CYANAMIDE HYDRATASE DDI2-RELATED"/>
    <property type="match status" value="1"/>
</dbReference>
<dbReference type="Proteomes" id="UP000256645">
    <property type="component" value="Unassembled WGS sequence"/>
</dbReference>
<dbReference type="CDD" id="cd00077">
    <property type="entry name" value="HDc"/>
    <property type="match status" value="1"/>
</dbReference>
<evidence type="ECO:0000313" key="1">
    <source>
        <dbReference type="EMBL" id="RDW75532.1"/>
    </source>
</evidence>
<dbReference type="STRING" id="1849047.A0A3D8RN60"/>
<dbReference type="OrthoDB" id="2378324at2759"/>
<dbReference type="EMBL" id="PDLM01000006">
    <property type="protein sequence ID" value="RDW75532.1"/>
    <property type="molecule type" value="Genomic_DNA"/>
</dbReference>
<protein>
    <submittedName>
        <fullName evidence="1">Uncharacterized protein</fullName>
    </submittedName>
</protein>
<accession>A0A3D8RN60</accession>
<organism evidence="1 2">
    <name type="scientific">Coleophoma cylindrospora</name>
    <dbReference type="NCBI Taxonomy" id="1849047"/>
    <lineage>
        <taxon>Eukaryota</taxon>
        <taxon>Fungi</taxon>
        <taxon>Dikarya</taxon>
        <taxon>Ascomycota</taxon>
        <taxon>Pezizomycotina</taxon>
        <taxon>Leotiomycetes</taxon>
        <taxon>Helotiales</taxon>
        <taxon>Dermateaceae</taxon>
        <taxon>Coleophoma</taxon>
    </lineage>
</organism>
<name>A0A3D8RN60_9HELO</name>
<dbReference type="SUPFAM" id="SSF109604">
    <property type="entry name" value="HD-domain/PDEase-like"/>
    <property type="match status" value="1"/>
</dbReference>
<sequence length="227" mass="25178">MATFPTQVLAGVTVPDTPLITKALAYAREHVSHITYNHVMRSWLCGQVIANQIPHLKDRDVEAQALGTILHDLGWAETPELISSDKRFEVDGANAARAFLAREGTKEQWDKHRIQLVWDAIALHTTTSIAAHKEAEVQACMMGVMSDFLGPDQAFGSLIGRGVWEEIIKEYPRLGFKEGVKEVLCGLCKTKPETTYDNFVADFGETFVDGYSRDGKRGLDLIMATEA</sequence>
<dbReference type="AlphaFoldDB" id="A0A3D8RN60"/>
<proteinExistence type="predicted"/>